<proteinExistence type="predicted"/>
<feature type="chain" id="PRO_5002593190" evidence="1">
    <location>
        <begin position="27"/>
        <end position="85"/>
    </location>
</feature>
<dbReference type="PATRIC" id="fig|1225564.3.peg.3555"/>
<dbReference type="Proteomes" id="UP000035489">
    <property type="component" value="Unassembled WGS sequence"/>
</dbReference>
<dbReference type="InterPro" id="IPR008164">
    <property type="entry name" value="XGLTT_rpt"/>
</dbReference>
<evidence type="ECO:0000313" key="2">
    <source>
        <dbReference type="EMBL" id="KLK92690.1"/>
    </source>
</evidence>
<dbReference type="RefSeq" id="WP_047189511.1">
    <property type="nucleotide sequence ID" value="NZ_LCYG01000032.1"/>
</dbReference>
<name>A0A0H1RBT7_9HYPH</name>
<protein>
    <submittedName>
        <fullName evidence="2">Uncharacterized protein</fullName>
    </submittedName>
</protein>
<evidence type="ECO:0000313" key="3">
    <source>
        <dbReference type="Proteomes" id="UP000035489"/>
    </source>
</evidence>
<feature type="signal peptide" evidence="1">
    <location>
        <begin position="1"/>
        <end position="26"/>
    </location>
</feature>
<organism evidence="2 3">
    <name type="scientific">Microvirga vignae</name>
    <dbReference type="NCBI Taxonomy" id="1225564"/>
    <lineage>
        <taxon>Bacteria</taxon>
        <taxon>Pseudomonadati</taxon>
        <taxon>Pseudomonadota</taxon>
        <taxon>Alphaproteobacteria</taxon>
        <taxon>Hyphomicrobiales</taxon>
        <taxon>Methylobacteriaceae</taxon>
        <taxon>Microvirga</taxon>
    </lineage>
</organism>
<keyword evidence="1" id="KW-0732">Signal</keyword>
<keyword evidence="3" id="KW-1185">Reference proteome</keyword>
<dbReference type="Pfam" id="PF01744">
    <property type="entry name" value="GLTT"/>
    <property type="match status" value="1"/>
</dbReference>
<accession>A0A0H1RBT7</accession>
<reference evidence="2 3" key="1">
    <citation type="submission" date="2015-05" db="EMBL/GenBank/DDBJ databases">
        <title>Draft genome sequence of Microvirga vignae strain BR3299, a novel nitrogen fixing bacteria isolated from Brazil semi-aired region.</title>
        <authorList>
            <person name="Zilli J.E."/>
            <person name="Passos S.R."/>
            <person name="Leite J."/>
            <person name="Baldani J.I."/>
            <person name="Xavier G.R."/>
            <person name="Rumjaneck N.G."/>
            <person name="Simoes-Araujo J.L."/>
        </authorList>
    </citation>
    <scope>NUCLEOTIDE SEQUENCE [LARGE SCALE GENOMIC DNA]</scope>
    <source>
        <strain evidence="2 3">BR3299</strain>
    </source>
</reference>
<comment type="caution">
    <text evidence="2">The sequence shown here is derived from an EMBL/GenBank/DDBJ whole genome shotgun (WGS) entry which is preliminary data.</text>
</comment>
<dbReference type="AlphaFoldDB" id="A0A0H1RBT7"/>
<dbReference type="EMBL" id="LCYG01000032">
    <property type="protein sequence ID" value="KLK92690.1"/>
    <property type="molecule type" value="Genomic_DNA"/>
</dbReference>
<sequence length="85" mass="8599">MNMINRSYIAVLSITLGLSAAWGANALETSNGLSVNGLSVNGLSVNGLSVNGLSVNGRDAQGTVPLAMQLQAAILQDGTQISLGQ</sequence>
<gene>
    <name evidence="2" type="ORF">AA309_13530</name>
</gene>
<evidence type="ECO:0000256" key="1">
    <source>
        <dbReference type="SAM" id="SignalP"/>
    </source>
</evidence>